<evidence type="ECO:0000256" key="2">
    <source>
        <dbReference type="ARBA" id="ARBA00022803"/>
    </source>
</evidence>
<feature type="repeat" description="TPR" evidence="3">
    <location>
        <begin position="70"/>
        <end position="103"/>
    </location>
</feature>
<evidence type="ECO:0000256" key="1">
    <source>
        <dbReference type="ARBA" id="ARBA00022737"/>
    </source>
</evidence>
<dbReference type="PROSITE" id="PS50005">
    <property type="entry name" value="TPR"/>
    <property type="match status" value="4"/>
</dbReference>
<dbReference type="SUPFAM" id="SSF48452">
    <property type="entry name" value="TPR-like"/>
    <property type="match status" value="2"/>
</dbReference>
<organism evidence="5 6">
    <name type="scientific">Persicimonas caeni</name>
    <dbReference type="NCBI Taxonomy" id="2292766"/>
    <lineage>
        <taxon>Bacteria</taxon>
        <taxon>Deltaproteobacteria</taxon>
        <taxon>Bradymonadales</taxon>
        <taxon>Bradymonadaceae</taxon>
        <taxon>Persicimonas</taxon>
    </lineage>
</organism>
<dbReference type="SUPFAM" id="SSF52540">
    <property type="entry name" value="P-loop containing nucleoside triphosphate hydrolases"/>
    <property type="match status" value="1"/>
</dbReference>
<dbReference type="Gene3D" id="3.40.50.300">
    <property type="entry name" value="P-loop containing nucleotide triphosphate hydrolases"/>
    <property type="match status" value="1"/>
</dbReference>
<dbReference type="PANTHER" id="PTHR44858:SF1">
    <property type="entry name" value="UDP-N-ACETYLGLUCOSAMINE--PEPTIDE N-ACETYLGLUCOSAMINYLTRANSFERASE SPINDLY-RELATED"/>
    <property type="match status" value="1"/>
</dbReference>
<dbReference type="EMBL" id="CP041186">
    <property type="protein sequence ID" value="QDG50877.1"/>
    <property type="molecule type" value="Genomic_DNA"/>
</dbReference>
<dbReference type="Gene3D" id="1.25.40.10">
    <property type="entry name" value="Tetratricopeptide repeat domain"/>
    <property type="match status" value="3"/>
</dbReference>
<keyword evidence="2 3" id="KW-0802">TPR repeat</keyword>
<dbReference type="OrthoDB" id="1100581at2"/>
<dbReference type="Pfam" id="PF14559">
    <property type="entry name" value="TPR_19"/>
    <property type="match status" value="1"/>
</dbReference>
<dbReference type="InterPro" id="IPR011990">
    <property type="entry name" value="TPR-like_helical_dom_sf"/>
</dbReference>
<proteinExistence type="predicted"/>
<dbReference type="InterPro" id="IPR050498">
    <property type="entry name" value="Ycf3"/>
</dbReference>
<dbReference type="CDD" id="cd09912">
    <property type="entry name" value="DLP_2"/>
    <property type="match status" value="1"/>
</dbReference>
<dbReference type="Pfam" id="PF13181">
    <property type="entry name" value="TPR_8"/>
    <property type="match status" value="1"/>
</dbReference>
<sequence length="982" mass="110206">MGVPNNPNVNNPMSFLDKLSERVGGFLDEVFLPEDVAHALHKASQAMQREDYDAALRILYRTHAEHPDFHRTHHMIGMCHFHQEKFDEALSAFDRAVEQREEAVSHLYAGLSAEQLGNAHEAQVHFRRGLELSDAAELEFDLLFGLGRVYLAQGRADKAVRELKKAVKARPDQSEATVLLARALLQRSKLDEARKVLERPGARSAGQPALILRGEIEEARGHHGQAREAYDKALEWEPNHLIALIGVARTSLALGDHRRANECSLRALEEADEEQLPEIHTLLGRVNEAVENRQRALECYRNALHLDARRPQAHLGAGRILLERGDAETAREHFQGVLEMGGDDPTMRREALVGFAKANLAGGDLAGARRLIDEVLQEQDKPSPEALHLLGQVALESGDPAEAVVAFEEAVRAAGERRVDAVEADLRRALGELTFDWELPERLDDSTDVVEVLRQLRDFVASDPRIDHFSARVQQMLATLNSPLSVAIVGEFNAGKSTLLNALIGEEVVPMGVLPTTAHTCFIQYGPRKSARVVRKDGEVTEVNLEEAKRQMKTDADDIDHLEYVYPHPDLRSVEFWDTPGFNALEDAHEETASRALEEAEAILWVLDANQALSHSEFEQIEKVPNGRERLLVLLNKIDRLGPADSRGPQVEELVDYVEENASARIAGCFPMTAKEALAHRTAPEDEADAEALADTGFEAFRDFLESRIIERSGRIKTLEIARQLHDLVGDMTEFQRALVDKYDQLGGEAASLRGWLDELADERPEKHAKKEARALEDRFDFVLTGIEREIREALKSRGTWLTRKVLSEEDQTFILDLLSERLDDVLNRSRQTILADVDELEGAVAQRVGPIIQSLPLGDARAMNRRLEGFFDETRMLKLLLEERVYGQLRARATGQIEAAGQRALEEIRNSGQEGPAWRAALRRLLPDTRGHLNRELAAWYEEFFLAACRFSDRVQRDLHLLKLEAEHHFDVSAVLQLASD</sequence>
<dbReference type="Pfam" id="PF00350">
    <property type="entry name" value="Dynamin_N"/>
    <property type="match status" value="1"/>
</dbReference>
<reference evidence="5 6" key="1">
    <citation type="submission" date="2019-06" db="EMBL/GenBank/DDBJ databases">
        <title>Persicimonas caeni gen. nov., sp. nov., a predatory bacterium isolated from solar saltern.</title>
        <authorList>
            <person name="Wang S."/>
        </authorList>
    </citation>
    <scope>NUCLEOTIDE SEQUENCE [LARGE SCALE GENOMIC DNA]</scope>
    <source>
        <strain evidence="5 6">YN101</strain>
    </source>
</reference>
<evidence type="ECO:0000259" key="4">
    <source>
        <dbReference type="Pfam" id="PF00350"/>
    </source>
</evidence>
<dbReference type="InterPro" id="IPR019734">
    <property type="entry name" value="TPR_rpt"/>
</dbReference>
<name>A0A4Y6PS88_PERCE</name>
<dbReference type="Pfam" id="PF13432">
    <property type="entry name" value="TPR_16"/>
    <property type="match status" value="3"/>
</dbReference>
<feature type="repeat" description="TPR" evidence="3">
    <location>
        <begin position="207"/>
        <end position="240"/>
    </location>
</feature>
<feature type="domain" description="Dynamin N-terminal" evidence="4">
    <location>
        <begin position="486"/>
        <end position="637"/>
    </location>
</feature>
<protein>
    <submittedName>
        <fullName evidence="5">Tetratricopeptide repeat protein</fullName>
    </submittedName>
</protein>
<accession>A0A5B8Y4J5</accession>
<keyword evidence="6" id="KW-1185">Reference proteome</keyword>
<evidence type="ECO:0000313" key="6">
    <source>
        <dbReference type="Proteomes" id="UP000315995"/>
    </source>
</evidence>
<dbReference type="SMART" id="SM00028">
    <property type="entry name" value="TPR"/>
    <property type="match status" value="7"/>
</dbReference>
<dbReference type="Proteomes" id="UP000315995">
    <property type="component" value="Chromosome"/>
</dbReference>
<feature type="repeat" description="TPR" evidence="3">
    <location>
        <begin position="140"/>
        <end position="173"/>
    </location>
</feature>
<keyword evidence="1" id="KW-0677">Repeat</keyword>
<dbReference type="InterPro" id="IPR045063">
    <property type="entry name" value="Dynamin_N"/>
</dbReference>
<dbReference type="PANTHER" id="PTHR44858">
    <property type="entry name" value="TETRATRICOPEPTIDE REPEAT PROTEIN 6"/>
    <property type="match status" value="1"/>
</dbReference>
<evidence type="ECO:0000256" key="3">
    <source>
        <dbReference type="PROSITE-ProRule" id="PRU00339"/>
    </source>
</evidence>
<feature type="repeat" description="TPR" evidence="3">
    <location>
        <begin position="277"/>
        <end position="310"/>
    </location>
</feature>
<evidence type="ECO:0000313" key="5">
    <source>
        <dbReference type="EMBL" id="QDG50877.1"/>
    </source>
</evidence>
<accession>A0A4Y6PS88</accession>
<gene>
    <name evidence="5" type="ORF">FIV42_09070</name>
</gene>
<dbReference type="AlphaFoldDB" id="A0A4Y6PS88"/>
<dbReference type="InterPro" id="IPR027417">
    <property type="entry name" value="P-loop_NTPase"/>
</dbReference>